<evidence type="ECO:0000313" key="2">
    <source>
        <dbReference type="EMBL" id="RAI80656.1"/>
    </source>
</evidence>
<feature type="coiled-coil region" evidence="1">
    <location>
        <begin position="3"/>
        <end position="67"/>
    </location>
</feature>
<sequence length="149" mass="17876">MTEKKLNQILENQERIEKRLENIEMLLVNLATSFGQKEGLFDVDFILDELEKHYKKLKTEVNIDKIDEFMQKNNMKQIQNYLRYAIPVDEGISVLANITSEEQFEDLPVEEYVDVSFKYDLIQEKYADNHLFQKFLRDLEEEMDEDLPF</sequence>
<keyword evidence="3" id="KW-1185">Reference proteome</keyword>
<dbReference type="EMBL" id="MJBI02000003">
    <property type="protein sequence ID" value="RAI80656.1"/>
    <property type="molecule type" value="Genomic_DNA"/>
</dbReference>
<proteinExistence type="predicted"/>
<evidence type="ECO:0000256" key="1">
    <source>
        <dbReference type="SAM" id="Coils"/>
    </source>
</evidence>
<comment type="caution">
    <text evidence="2">The sequence shown here is derived from an EMBL/GenBank/DDBJ whole genome shotgun (WGS) entry which is preliminary data.</text>
</comment>
<protein>
    <submittedName>
        <fullName evidence="2">Uncharacterized protein</fullName>
    </submittedName>
</protein>
<organism evidence="2 3">
    <name type="scientific">Macrococcoides goetzii</name>
    <dbReference type="NCBI Taxonomy" id="1891097"/>
    <lineage>
        <taxon>Bacteria</taxon>
        <taxon>Bacillati</taxon>
        <taxon>Bacillota</taxon>
        <taxon>Bacilli</taxon>
        <taxon>Bacillales</taxon>
        <taxon>Staphylococcaceae</taxon>
        <taxon>Macrococcoides</taxon>
    </lineage>
</organism>
<gene>
    <name evidence="2" type="ORF">BFS35_009455</name>
</gene>
<evidence type="ECO:0000313" key="3">
    <source>
        <dbReference type="Proteomes" id="UP000229523"/>
    </source>
</evidence>
<dbReference type="Proteomes" id="UP000229523">
    <property type="component" value="Unassembled WGS sequence"/>
</dbReference>
<dbReference type="RefSeq" id="WP_099581344.1">
    <property type="nucleotide sequence ID" value="NZ_MJBI02000003.1"/>
</dbReference>
<name>A0A395G9G1_9STAP</name>
<dbReference type="AlphaFoldDB" id="A0A395G9G1"/>
<accession>A0A395G9G1</accession>
<reference evidence="2 3" key="1">
    <citation type="journal article" date="2018" name="Front. Microbiol.">
        <title>Description and Comparative Genomics of Macrococcus caseolyticus subsp. hominis subsp. nov., Macrococcus goetzii sp. nov., Macrococcus epidermidis sp. nov., and Macrococcus bohemicus sp. nov., Novel Macrococci From Human Clinical Material With Virulence Potential and Suspected Uptake of Foreign DNA by Natural Transformation.</title>
        <authorList>
            <person name="Maslanova I."/>
            <person name="Wertheimer Z."/>
            <person name="Sedlacek I."/>
            <person name="Svec P."/>
            <person name="Indrakova A."/>
            <person name="Kovarovic V."/>
            <person name="Schumann P."/>
            <person name="Sproer C."/>
            <person name="Kralova S."/>
            <person name="Sedo O."/>
            <person name="Kristofova L."/>
            <person name="Vrbovska V."/>
            <person name="Fuzik T."/>
            <person name="Petras P."/>
            <person name="Zdrahal Z."/>
            <person name="Ruzickova V."/>
            <person name="Doskar J."/>
            <person name="Pantucek R."/>
        </authorList>
    </citation>
    <scope>NUCLEOTIDE SEQUENCE [LARGE SCALE GENOMIC DNA]</scope>
    <source>
        <strain evidence="2 3">CCM 4927</strain>
    </source>
</reference>
<keyword evidence="1" id="KW-0175">Coiled coil</keyword>